<sequence>MNLNKAVKILNKYNPMPADDQLTQEIVDEYGAAIDYLKLNPHPSCIEPILRSFGEYDGWGLYEEASLILSKFGKNQVLPYLISALQSTQNGIRYWATHIASDFADRQLIPFLEVCFQDKISDIRENTATALGFIGGHQALKVLEDALKVENDPVVLEAIEEAIQEI</sequence>
<organism evidence="1 2">
    <name type="scientific">Peribacillus butanolivorans</name>
    <dbReference type="NCBI Taxonomy" id="421767"/>
    <lineage>
        <taxon>Bacteria</taxon>
        <taxon>Bacillati</taxon>
        <taxon>Bacillota</taxon>
        <taxon>Bacilli</taxon>
        <taxon>Bacillales</taxon>
        <taxon>Bacillaceae</taxon>
        <taxon>Peribacillus</taxon>
    </lineage>
</organism>
<dbReference type="AlphaFoldDB" id="A0AAX0RZM0"/>
<dbReference type="EMBL" id="NUEQ01000090">
    <property type="protein sequence ID" value="PEJ28303.1"/>
    <property type="molecule type" value="Genomic_DNA"/>
</dbReference>
<gene>
    <name evidence="1" type="ORF">CN689_22370</name>
</gene>
<dbReference type="Gene3D" id="1.25.10.10">
    <property type="entry name" value="Leucine-rich Repeat Variant"/>
    <property type="match status" value="1"/>
</dbReference>
<evidence type="ECO:0000313" key="1">
    <source>
        <dbReference type="EMBL" id="PEJ28303.1"/>
    </source>
</evidence>
<evidence type="ECO:0000313" key="2">
    <source>
        <dbReference type="Proteomes" id="UP000220106"/>
    </source>
</evidence>
<dbReference type="InterPro" id="IPR016024">
    <property type="entry name" value="ARM-type_fold"/>
</dbReference>
<name>A0AAX0RZM0_9BACI</name>
<reference evidence="1 2" key="1">
    <citation type="submission" date="2017-09" db="EMBL/GenBank/DDBJ databases">
        <title>Large-scale bioinformatics analysis of Bacillus genomes uncovers conserved roles of natural products in bacterial physiology.</title>
        <authorList>
            <consortium name="Agbiome Team Llc"/>
            <person name="Bleich R.M."/>
            <person name="Kirk G.J."/>
            <person name="Santa Maria K.C."/>
            <person name="Allen S.E."/>
            <person name="Farag S."/>
            <person name="Shank E.A."/>
            <person name="Bowers A."/>
        </authorList>
    </citation>
    <scope>NUCLEOTIDE SEQUENCE [LARGE SCALE GENOMIC DNA]</scope>
    <source>
        <strain evidence="1 2">AFS003229</strain>
    </source>
</reference>
<proteinExistence type="predicted"/>
<accession>A0AAX0RZM0</accession>
<dbReference type="Proteomes" id="UP000220106">
    <property type="component" value="Unassembled WGS sequence"/>
</dbReference>
<dbReference type="SUPFAM" id="SSF48371">
    <property type="entry name" value="ARM repeat"/>
    <property type="match status" value="1"/>
</dbReference>
<dbReference type="Pfam" id="PF13646">
    <property type="entry name" value="HEAT_2"/>
    <property type="match status" value="1"/>
</dbReference>
<dbReference type="RefSeq" id="WP_098177412.1">
    <property type="nucleotide sequence ID" value="NZ_NUEQ01000090.1"/>
</dbReference>
<evidence type="ECO:0008006" key="3">
    <source>
        <dbReference type="Google" id="ProtNLM"/>
    </source>
</evidence>
<comment type="caution">
    <text evidence="1">The sequence shown here is derived from an EMBL/GenBank/DDBJ whole genome shotgun (WGS) entry which is preliminary data.</text>
</comment>
<dbReference type="InterPro" id="IPR011989">
    <property type="entry name" value="ARM-like"/>
</dbReference>
<protein>
    <recommendedName>
        <fullName evidence="3">HEAT repeat domain-containing protein</fullName>
    </recommendedName>
</protein>